<dbReference type="EMBL" id="CP002062">
    <property type="protein sequence ID" value="ADJ14707.1"/>
    <property type="molecule type" value="Genomic_DNA"/>
</dbReference>
<dbReference type="SUPFAM" id="SSF48371">
    <property type="entry name" value="ARM repeat"/>
    <property type="match status" value="1"/>
</dbReference>
<dbReference type="PATRIC" id="fig|795797.18.peg.1312"/>
<reference evidence="2 4" key="1">
    <citation type="journal article" date="2010" name="J. Bacteriol.">
        <title>Complete genome sequence of Halalkalicoccus jeotgali B3(T), an extremely halophilic archaeon.</title>
        <authorList>
            <person name="Roh S.W."/>
            <person name="Nam Y.D."/>
            <person name="Nam S.H."/>
            <person name="Choi S.H."/>
            <person name="Park H.S."/>
            <person name="Bae J.W."/>
        </authorList>
    </citation>
    <scope>NUCLEOTIDE SEQUENCE [LARGE SCALE GENOMIC DNA]</scope>
    <source>
        <strain evidence="2">B3</strain>
        <strain evidence="4">DSM 18796 / CECT 7217 / JCM 14584 / KCTC 4019 / B3</strain>
    </source>
</reference>
<gene>
    <name evidence="2" type="ordered locus">HacjB3_06580</name>
    <name evidence="3" type="ORF">C497_04982</name>
</gene>
<organism evidence="2 4">
    <name type="scientific">Halalkalicoccus jeotgali (strain DSM 18796 / CECT 7217 / JCM 14584 / KCTC 4019 / B3)</name>
    <dbReference type="NCBI Taxonomy" id="795797"/>
    <lineage>
        <taxon>Archaea</taxon>
        <taxon>Methanobacteriati</taxon>
        <taxon>Methanobacteriota</taxon>
        <taxon>Stenosarchaea group</taxon>
        <taxon>Halobacteria</taxon>
        <taxon>Halobacteriales</taxon>
        <taxon>Halococcaceae</taxon>
        <taxon>Halalkalicoccus</taxon>
    </lineage>
</organism>
<evidence type="ECO:0000313" key="5">
    <source>
        <dbReference type="Proteomes" id="UP000011645"/>
    </source>
</evidence>
<keyword evidence="1" id="KW-0472">Membrane</keyword>
<dbReference type="Proteomes" id="UP000000390">
    <property type="component" value="Chromosome"/>
</dbReference>
<dbReference type="Proteomes" id="UP000011645">
    <property type="component" value="Unassembled WGS sequence"/>
</dbReference>
<dbReference type="Pfam" id="PF13646">
    <property type="entry name" value="HEAT_2"/>
    <property type="match status" value="1"/>
</dbReference>
<dbReference type="RefSeq" id="WP_008414959.1">
    <property type="nucleotide sequence ID" value="NC_014297.1"/>
</dbReference>
<dbReference type="InterPro" id="IPR011989">
    <property type="entry name" value="ARM-like"/>
</dbReference>
<evidence type="ECO:0000313" key="2">
    <source>
        <dbReference type="EMBL" id="ADJ14707.1"/>
    </source>
</evidence>
<keyword evidence="1" id="KW-0812">Transmembrane</keyword>
<evidence type="ECO:0000256" key="1">
    <source>
        <dbReference type="SAM" id="Phobius"/>
    </source>
</evidence>
<dbReference type="KEGG" id="hje:HacjB3_06580"/>
<evidence type="ECO:0000313" key="4">
    <source>
        <dbReference type="Proteomes" id="UP000000390"/>
    </source>
</evidence>
<evidence type="ECO:0008006" key="6">
    <source>
        <dbReference type="Google" id="ProtNLM"/>
    </source>
</evidence>
<evidence type="ECO:0000313" key="3">
    <source>
        <dbReference type="EMBL" id="ELY39503.1"/>
    </source>
</evidence>
<keyword evidence="5" id="KW-1185">Reference proteome</keyword>
<dbReference type="AlphaFoldDB" id="D8JAI5"/>
<protein>
    <recommendedName>
        <fullName evidence="6">HEAT repeat domain-containing protein</fullName>
    </recommendedName>
</protein>
<feature type="transmembrane region" description="Helical" evidence="1">
    <location>
        <begin position="12"/>
        <end position="36"/>
    </location>
</feature>
<dbReference type="eggNOG" id="arCOG02966">
    <property type="taxonomic scope" value="Archaea"/>
</dbReference>
<dbReference type="STRING" id="795797.HacjB3_06580"/>
<proteinExistence type="predicted"/>
<dbReference type="InterPro" id="IPR016024">
    <property type="entry name" value="ARM-type_fold"/>
</dbReference>
<dbReference type="HOGENOM" id="CLU_762080_0_0_2"/>
<sequence>MALPPGLVSRPFVYGLLAVVLCSLLVVGLFTVGRAIRIERRNERREAVRPAVRAALFDRLGGDDPDWEPWIEGLTPSERAVLRDLLDTHLRLLDGDDRERLQPAVAAVGIDEWAMHMVRTGDRYAKLRALSWLAYVDHRHDPALIRRACADDPALQAAGARVMVERAYPKAPARGIALLLDDPPESLSAFGLDTLYELARTRPGFLAEYAEARYERWTDTLLIQVFRVLRVTDSGAAVDRFDWVVDHCRHDSPDVRAAAIRTLADGGWRPELRLQVPIDALTDDPSPAVRAAVYEMLGEWGDAESVRTLARVARREEDSRCRLRAVRALARGRPDDDLEAAVRSDFPSLWGWAVTGEDRVSAR</sequence>
<dbReference type="Gene3D" id="1.25.10.10">
    <property type="entry name" value="Leucine-rich Repeat Variant"/>
    <property type="match status" value="1"/>
</dbReference>
<keyword evidence="1" id="KW-1133">Transmembrane helix</keyword>
<reference evidence="3 5" key="2">
    <citation type="journal article" date="2014" name="PLoS Genet.">
        <title>Phylogenetically driven sequencing of extremely halophilic archaea reveals strategies for static and dynamic osmo-response.</title>
        <authorList>
            <person name="Becker E.A."/>
            <person name="Seitzer P.M."/>
            <person name="Tritt A."/>
            <person name="Larsen D."/>
            <person name="Krusor M."/>
            <person name="Yao A.I."/>
            <person name="Wu D."/>
            <person name="Madern D."/>
            <person name="Eisen J.A."/>
            <person name="Darling A.E."/>
            <person name="Facciotti M.T."/>
        </authorList>
    </citation>
    <scope>NUCLEOTIDE SEQUENCE [LARGE SCALE GENOMIC DNA]</scope>
    <source>
        <strain evidence="3">B3</strain>
        <strain evidence="5">DSM 18796 / CECT 7217 / JCM 14584 / KCTC 4019 / B3</strain>
    </source>
</reference>
<accession>D8JAI5</accession>
<dbReference type="OrthoDB" id="169654at2157"/>
<dbReference type="GeneID" id="9419121"/>
<name>D8JAI5_HALJB</name>
<dbReference type="EMBL" id="AOHV01000014">
    <property type="protein sequence ID" value="ELY39503.1"/>
    <property type="molecule type" value="Genomic_DNA"/>
</dbReference>